<comment type="caution">
    <text evidence="1">The sequence shown here is derived from an EMBL/GenBank/DDBJ whole genome shotgun (WGS) entry which is preliminary data.</text>
</comment>
<evidence type="ECO:0000313" key="1">
    <source>
        <dbReference type="EMBL" id="KAH6641885.1"/>
    </source>
</evidence>
<evidence type="ECO:0000313" key="2">
    <source>
        <dbReference type="Proteomes" id="UP000724584"/>
    </source>
</evidence>
<gene>
    <name evidence="1" type="ORF">F5144DRAFT_483399</name>
</gene>
<name>A0ACB7PIV4_9PEZI</name>
<protein>
    <submittedName>
        <fullName evidence="1">Uncharacterized protein</fullName>
    </submittedName>
</protein>
<organism evidence="1 2">
    <name type="scientific">Chaetomium tenue</name>
    <dbReference type="NCBI Taxonomy" id="1854479"/>
    <lineage>
        <taxon>Eukaryota</taxon>
        <taxon>Fungi</taxon>
        <taxon>Dikarya</taxon>
        <taxon>Ascomycota</taxon>
        <taxon>Pezizomycotina</taxon>
        <taxon>Sordariomycetes</taxon>
        <taxon>Sordariomycetidae</taxon>
        <taxon>Sordariales</taxon>
        <taxon>Chaetomiaceae</taxon>
        <taxon>Chaetomium</taxon>
    </lineage>
</organism>
<proteinExistence type="predicted"/>
<dbReference type="EMBL" id="JAGIZQ010000002">
    <property type="protein sequence ID" value="KAH6641885.1"/>
    <property type="molecule type" value="Genomic_DNA"/>
</dbReference>
<reference evidence="1 2" key="1">
    <citation type="journal article" date="2021" name="Nat. Commun.">
        <title>Genetic determinants of endophytism in the Arabidopsis root mycobiome.</title>
        <authorList>
            <person name="Mesny F."/>
            <person name="Miyauchi S."/>
            <person name="Thiergart T."/>
            <person name="Pickel B."/>
            <person name="Atanasova L."/>
            <person name="Karlsson M."/>
            <person name="Huettel B."/>
            <person name="Barry K.W."/>
            <person name="Haridas S."/>
            <person name="Chen C."/>
            <person name="Bauer D."/>
            <person name="Andreopoulos W."/>
            <person name="Pangilinan J."/>
            <person name="LaButti K."/>
            <person name="Riley R."/>
            <person name="Lipzen A."/>
            <person name="Clum A."/>
            <person name="Drula E."/>
            <person name="Henrissat B."/>
            <person name="Kohler A."/>
            <person name="Grigoriev I.V."/>
            <person name="Martin F.M."/>
            <person name="Hacquard S."/>
        </authorList>
    </citation>
    <scope>NUCLEOTIDE SEQUENCE [LARGE SCALE GENOMIC DNA]</scope>
    <source>
        <strain evidence="1 2">MPI-SDFR-AT-0079</strain>
    </source>
</reference>
<keyword evidence="2" id="KW-1185">Reference proteome</keyword>
<feature type="non-terminal residue" evidence="1">
    <location>
        <position position="1"/>
    </location>
</feature>
<sequence>AGGFEEITADGLMQGMGAWVETALGVWVEITPGITVGPVQIIPITPPSSAGDVHVDQLGTVIFGSL</sequence>
<dbReference type="Proteomes" id="UP000724584">
    <property type="component" value="Unassembled WGS sequence"/>
</dbReference>
<accession>A0ACB7PIV4</accession>